<dbReference type="AlphaFoldDB" id="A0AAV4HMX5"/>
<accession>A0AAV4HMX5</accession>
<name>A0AAV4HMX5_9GAST</name>
<gene>
    <name evidence="2" type="ORF">ElyMa_002757700</name>
</gene>
<feature type="transmembrane region" description="Helical" evidence="1">
    <location>
        <begin position="405"/>
        <end position="423"/>
    </location>
</feature>
<dbReference type="InterPro" id="IPR036638">
    <property type="entry name" value="HLH_DNA-bd_sf"/>
</dbReference>
<reference evidence="2 3" key="1">
    <citation type="journal article" date="2021" name="Elife">
        <title>Chloroplast acquisition without the gene transfer in kleptoplastic sea slugs, Plakobranchus ocellatus.</title>
        <authorList>
            <person name="Maeda T."/>
            <person name="Takahashi S."/>
            <person name="Yoshida T."/>
            <person name="Shimamura S."/>
            <person name="Takaki Y."/>
            <person name="Nagai Y."/>
            <person name="Toyoda A."/>
            <person name="Suzuki Y."/>
            <person name="Arimoto A."/>
            <person name="Ishii H."/>
            <person name="Satoh N."/>
            <person name="Nishiyama T."/>
            <person name="Hasebe M."/>
            <person name="Maruyama T."/>
            <person name="Minagawa J."/>
            <person name="Obokata J."/>
            <person name="Shigenobu S."/>
        </authorList>
    </citation>
    <scope>NUCLEOTIDE SEQUENCE [LARGE SCALE GENOMIC DNA]</scope>
</reference>
<keyword evidence="1" id="KW-1133">Transmembrane helix</keyword>
<dbReference type="GO" id="GO:0046983">
    <property type="term" value="F:protein dimerization activity"/>
    <property type="evidence" value="ECO:0007669"/>
    <property type="project" value="InterPro"/>
</dbReference>
<evidence type="ECO:0000313" key="3">
    <source>
        <dbReference type="Proteomes" id="UP000762676"/>
    </source>
</evidence>
<dbReference type="SUPFAM" id="SSF47459">
    <property type="entry name" value="HLH, helix-loop-helix DNA-binding domain"/>
    <property type="match status" value="1"/>
</dbReference>
<sequence>MRLLQKRMEKVLDENQPRDQAGFRKKFSTTDHTYTLNQVIEKTNEYSCPSALRHHSLNQHLRDICKSVPGSAEDGKETKVVMMQRIISYMSYLENTIRALCSQLNTKQNHRWTLLTSSLKDIERAGTWQKESAATHSENNMVCSIFPGMSLHRKLSSPTIDSTTDPKRNDSSCSVDLPVAESCLPSLKDEDSQDTIVHAPLGFALNRTDDTDMDKDEWCSSTENCGSNESEAIDEFLGANTDFQQCPFESLSVALENKIIESPCEVKWLGSPEKSPMTLQGKTSRFGIQCDLQTSEDQPSDLAHHLFVSPNKVIPAQLIGQRGKTHDKAWLRFWKSVAISGGNHKGANAAGLSANITMGSKKIISEFCQVVPSRLDNSRNEQIGIYSSDLEEDTFLPYDSQPDTTVVVGVVVVVVVIVALVVIEVWVVAVLVVLVVVVVALVLVVAV</sequence>
<feature type="transmembrane region" description="Helical" evidence="1">
    <location>
        <begin position="429"/>
        <end position="446"/>
    </location>
</feature>
<evidence type="ECO:0000313" key="2">
    <source>
        <dbReference type="EMBL" id="GFR97935.1"/>
    </source>
</evidence>
<keyword evidence="1" id="KW-0812">Transmembrane</keyword>
<protein>
    <submittedName>
        <fullName evidence="2">Transcription factor Sox-14</fullName>
    </submittedName>
</protein>
<dbReference type="EMBL" id="BMAT01005657">
    <property type="protein sequence ID" value="GFR97935.1"/>
    <property type="molecule type" value="Genomic_DNA"/>
</dbReference>
<organism evidence="2 3">
    <name type="scientific">Elysia marginata</name>
    <dbReference type="NCBI Taxonomy" id="1093978"/>
    <lineage>
        <taxon>Eukaryota</taxon>
        <taxon>Metazoa</taxon>
        <taxon>Spiralia</taxon>
        <taxon>Lophotrochozoa</taxon>
        <taxon>Mollusca</taxon>
        <taxon>Gastropoda</taxon>
        <taxon>Heterobranchia</taxon>
        <taxon>Euthyneura</taxon>
        <taxon>Panpulmonata</taxon>
        <taxon>Sacoglossa</taxon>
        <taxon>Placobranchoidea</taxon>
        <taxon>Plakobranchidae</taxon>
        <taxon>Elysia</taxon>
    </lineage>
</organism>
<comment type="caution">
    <text evidence="2">The sequence shown here is derived from an EMBL/GenBank/DDBJ whole genome shotgun (WGS) entry which is preliminary data.</text>
</comment>
<dbReference type="Proteomes" id="UP000762676">
    <property type="component" value="Unassembled WGS sequence"/>
</dbReference>
<keyword evidence="1" id="KW-0472">Membrane</keyword>
<proteinExistence type="predicted"/>
<keyword evidence="3" id="KW-1185">Reference proteome</keyword>
<evidence type="ECO:0000256" key="1">
    <source>
        <dbReference type="SAM" id="Phobius"/>
    </source>
</evidence>